<feature type="compositionally biased region" description="Polar residues" evidence="1">
    <location>
        <begin position="419"/>
        <end position="430"/>
    </location>
</feature>
<sequence>MLGRLKEGINSFVFGIDKLFTPSKSRTNVIDLRRAVTHNVIKDEQNIEGRQCRYPKNYHDIVKKGIIQRAKDSRGNPIPSKYELLFGNKDEEGKQSSFPLALVIQAVEEDSSEKGVYHDILYKDGNKRYFTLETLVGKQPDSKDSKIYKLFGFSEKDLETCIPVFEVENINADQKQGKDPIYKLTNSSVITKKVNGQEVPDEKCRNGKLLYTSYSGPSNLHAFAITDERGNLELAKSLFISVPIIFITTLPKIFVNVVTAPFMKIGEWLMNRQNPVVQAFGRVLRGSAELTKNVVNMAATIFRIPILLFTANKEKYSDVHYTLWKEQFKECWNGIKNGYKVITSGEVPESEEAKDRTEHHMIGTWKELNARKSEIEDKLQKTKPRSPSIETVVSLGGTKTPSIEVSSDHAQKLTESRQRSASTSSTISMK</sequence>
<dbReference type="OrthoDB" id="8185669at2759"/>
<feature type="compositionally biased region" description="Basic and acidic residues" evidence="1">
    <location>
        <begin position="406"/>
        <end position="418"/>
    </location>
</feature>
<evidence type="ECO:0000313" key="2">
    <source>
        <dbReference type="EMBL" id="VVC34946.1"/>
    </source>
</evidence>
<dbReference type="AlphaFoldDB" id="A0A5E4MVW4"/>
<evidence type="ECO:0000313" key="3">
    <source>
        <dbReference type="Proteomes" id="UP000325440"/>
    </source>
</evidence>
<dbReference type="EMBL" id="CABPRJ010001029">
    <property type="protein sequence ID" value="VVC34946.1"/>
    <property type="molecule type" value="Genomic_DNA"/>
</dbReference>
<keyword evidence="3" id="KW-1185">Reference proteome</keyword>
<name>A0A5E4MVW4_9HEMI</name>
<feature type="region of interest" description="Disordered" evidence="1">
    <location>
        <begin position="377"/>
        <end position="430"/>
    </location>
</feature>
<gene>
    <name evidence="2" type="ORF">CINCED_3A005484</name>
</gene>
<proteinExistence type="predicted"/>
<evidence type="ECO:0000256" key="1">
    <source>
        <dbReference type="SAM" id="MobiDB-lite"/>
    </source>
</evidence>
<organism evidence="2 3">
    <name type="scientific">Cinara cedri</name>
    <dbReference type="NCBI Taxonomy" id="506608"/>
    <lineage>
        <taxon>Eukaryota</taxon>
        <taxon>Metazoa</taxon>
        <taxon>Ecdysozoa</taxon>
        <taxon>Arthropoda</taxon>
        <taxon>Hexapoda</taxon>
        <taxon>Insecta</taxon>
        <taxon>Pterygota</taxon>
        <taxon>Neoptera</taxon>
        <taxon>Paraneoptera</taxon>
        <taxon>Hemiptera</taxon>
        <taxon>Sternorrhyncha</taxon>
        <taxon>Aphidomorpha</taxon>
        <taxon>Aphidoidea</taxon>
        <taxon>Aphididae</taxon>
        <taxon>Lachninae</taxon>
        <taxon>Cinara</taxon>
    </lineage>
</organism>
<dbReference type="Proteomes" id="UP000325440">
    <property type="component" value="Unassembled WGS sequence"/>
</dbReference>
<reference evidence="2 3" key="1">
    <citation type="submission" date="2019-08" db="EMBL/GenBank/DDBJ databases">
        <authorList>
            <person name="Alioto T."/>
            <person name="Alioto T."/>
            <person name="Gomez Garrido J."/>
        </authorList>
    </citation>
    <scope>NUCLEOTIDE SEQUENCE [LARGE SCALE GENOMIC DNA]</scope>
</reference>
<accession>A0A5E4MVW4</accession>
<protein>
    <submittedName>
        <fullName evidence="2">Uncharacterized protein</fullName>
    </submittedName>
</protein>